<dbReference type="InParanoid" id="A0A4R6QN67"/>
<comment type="caution">
    <text evidence="2">The sequence shown here is derived from an EMBL/GenBank/DDBJ whole genome shotgun (WGS) entry which is preliminary data.</text>
</comment>
<accession>A0A4R6QN67</accession>
<name>A0A4R6QN67_9BURK</name>
<dbReference type="AlphaFoldDB" id="A0A4R6QN67"/>
<feature type="compositionally biased region" description="Low complexity" evidence="1">
    <location>
        <begin position="57"/>
        <end position="66"/>
    </location>
</feature>
<feature type="region of interest" description="Disordered" evidence="1">
    <location>
        <begin position="47"/>
        <end position="66"/>
    </location>
</feature>
<gene>
    <name evidence="2" type="ORF">DES47_103561</name>
</gene>
<organism evidence="2 3">
    <name type="scientific">Roseateles toxinivorans</name>
    <dbReference type="NCBI Taxonomy" id="270368"/>
    <lineage>
        <taxon>Bacteria</taxon>
        <taxon>Pseudomonadati</taxon>
        <taxon>Pseudomonadota</taxon>
        <taxon>Betaproteobacteria</taxon>
        <taxon>Burkholderiales</taxon>
        <taxon>Sphaerotilaceae</taxon>
        <taxon>Roseateles</taxon>
    </lineage>
</organism>
<dbReference type="OrthoDB" id="9155765at2"/>
<evidence type="ECO:0000313" key="3">
    <source>
        <dbReference type="Proteomes" id="UP000295361"/>
    </source>
</evidence>
<evidence type="ECO:0000313" key="2">
    <source>
        <dbReference type="EMBL" id="TDP71580.1"/>
    </source>
</evidence>
<protein>
    <submittedName>
        <fullName evidence="2">Uncharacterized protein</fullName>
    </submittedName>
</protein>
<proteinExistence type="predicted"/>
<keyword evidence="3" id="KW-1185">Reference proteome</keyword>
<dbReference type="EMBL" id="SNXS01000003">
    <property type="protein sequence ID" value="TDP71580.1"/>
    <property type="molecule type" value="Genomic_DNA"/>
</dbReference>
<dbReference type="RefSeq" id="WP_133701347.1">
    <property type="nucleotide sequence ID" value="NZ_SNXS01000003.1"/>
</dbReference>
<reference evidence="2 3" key="1">
    <citation type="submission" date="2019-03" db="EMBL/GenBank/DDBJ databases">
        <title>Genomic Encyclopedia of Type Strains, Phase IV (KMG-IV): sequencing the most valuable type-strain genomes for metagenomic binning, comparative biology and taxonomic classification.</title>
        <authorList>
            <person name="Goeker M."/>
        </authorList>
    </citation>
    <scope>NUCLEOTIDE SEQUENCE [LARGE SCALE GENOMIC DNA]</scope>
    <source>
        <strain evidence="2 3">DSM 16998</strain>
    </source>
</reference>
<sequence>MQLNLNDPKSIVAWYHVHPAVHGAQLETFARMWPQFRRALTAARDVIEEEQSHDQEAAAAAEAVLN</sequence>
<evidence type="ECO:0000256" key="1">
    <source>
        <dbReference type="SAM" id="MobiDB-lite"/>
    </source>
</evidence>
<dbReference type="Proteomes" id="UP000295361">
    <property type="component" value="Unassembled WGS sequence"/>
</dbReference>